<dbReference type="SMART" id="SM00382">
    <property type="entry name" value="AAA"/>
    <property type="match status" value="2"/>
</dbReference>
<keyword evidence="6 13" id="KW-0547">Nucleotide-binding</keyword>
<dbReference type="InterPro" id="IPR028299">
    <property type="entry name" value="ClpA/B_CS2"/>
</dbReference>
<dbReference type="PANTHER" id="PTHR11638:SF18">
    <property type="entry name" value="HEAT SHOCK PROTEIN 104"/>
    <property type="match status" value="1"/>
</dbReference>
<evidence type="ECO:0000259" key="15">
    <source>
        <dbReference type="PROSITE" id="PS51903"/>
    </source>
</evidence>
<dbReference type="InterPro" id="IPR003959">
    <property type="entry name" value="ATPase_AAA_core"/>
</dbReference>
<dbReference type="RefSeq" id="WP_183705023.1">
    <property type="nucleotide sequence ID" value="NZ_JACHFE010000007.1"/>
</dbReference>
<evidence type="ECO:0000256" key="10">
    <source>
        <dbReference type="ARBA" id="ARBA00023186"/>
    </source>
</evidence>
<dbReference type="EMBL" id="JACHFE010000007">
    <property type="protein sequence ID" value="MBB5322152.1"/>
    <property type="molecule type" value="Genomic_DNA"/>
</dbReference>
<sequence length="858" mass="95224">MRIDKLTSKLQSALADAQSIAVGKDHNFIEPVHLMQALMDQQGGSIKPLLQQIGVEPGRVRQAVAREIENLPEVQGSAGDVSMSNDMGRLFNISDKYAQQRGDQFVSSELVLLAALEDRGSLGRILREQGVDKAALESAIDEVRGGENVNDASAEENRQALDKYTINLTDRAEAGKLDPVIGRDDEIRRTIQVLQRRRKNNPVLIGEPGVGKTAIVEGLAQRIVNGEVPDGLKDKKVLSLDMGALIAGAKFRGEFEERLKAVLNELAKQEGQIILFIDEIHTMVGAGKAEGSMDAGNMLKPALARGELHCVGATTLDEYRENIEKDAALERRFQKVVVSEPTEEDTIAILRGLKERYEVHHGVEVTDGAIIAAAKLSHRYITDRQLPDKAIDLVDEAASQIRMEMDSKPEALDRLERRLIQLKIEREALKKETDAASKKRLEELSSVIAGVEREYADLEEVWNTEKAALHGSQKIKSKLEQVRIDLENARRAGDLGKMSELQYGTIPELERQLDMASQAEMMEMKLLRNRVTDEEIAEIVSKWTGIPVSKMLEGERDKLMRMEEALHDRVIGQDEAVEAVSNAVRRSRAGLADPHRPNGSFLFLGPTGVGKTELCKALASFLFDTEEAMVRIDMSEFMEKHSVARLIGAPPGYVGYEEGGYLTESVRRRPYSVLLLDEVEKAHPDVFNILLQVLEDGRLTDGQGRTVDFRNTVIVMTSNLGSDIIQQQAGEENYEAMKAAVMEVVGTHFRPEFINRVDEVVVFHPLAEGQIQGIARIQIENLALRLKEQDIALDLGDDAMQLLAEVGYDPVYGARPLKRAIQRMIENPLAQRLLQGDFVPGDTIRAQVQDGALVFDKA</sequence>
<evidence type="ECO:0000256" key="5">
    <source>
        <dbReference type="ARBA" id="ARBA00022737"/>
    </source>
</evidence>
<dbReference type="GO" id="GO:0042802">
    <property type="term" value="F:identical protein binding"/>
    <property type="evidence" value="ECO:0007669"/>
    <property type="project" value="UniProtKB-ARBA"/>
</dbReference>
<dbReference type="NCBIfam" id="NF008118">
    <property type="entry name" value="PRK10865.1"/>
    <property type="match status" value="1"/>
</dbReference>
<evidence type="ECO:0000256" key="7">
    <source>
        <dbReference type="ARBA" id="ARBA00022840"/>
    </source>
</evidence>
<evidence type="ECO:0000256" key="13">
    <source>
        <dbReference type="RuleBase" id="RU004432"/>
    </source>
</evidence>
<keyword evidence="10 13" id="KW-0143">Chaperone</keyword>
<dbReference type="GO" id="GO:0016887">
    <property type="term" value="F:ATP hydrolysis activity"/>
    <property type="evidence" value="ECO:0007669"/>
    <property type="project" value="InterPro"/>
</dbReference>
<evidence type="ECO:0000256" key="2">
    <source>
        <dbReference type="ARBA" id="ARBA00008675"/>
    </source>
</evidence>
<keyword evidence="16" id="KW-0645">Protease</keyword>
<dbReference type="Pfam" id="PF00004">
    <property type="entry name" value="AAA"/>
    <property type="match status" value="1"/>
</dbReference>
<dbReference type="InterPro" id="IPR019489">
    <property type="entry name" value="Clp_ATPase_C"/>
</dbReference>
<dbReference type="FunFam" id="3.40.50.300:FF:000120">
    <property type="entry name" value="ATP-dependent chaperone ClpB"/>
    <property type="match status" value="1"/>
</dbReference>
<dbReference type="AlphaFoldDB" id="A0A840UAY3"/>
<dbReference type="InterPro" id="IPR041546">
    <property type="entry name" value="ClpA/ClpB_AAA_lid"/>
</dbReference>
<dbReference type="PROSITE" id="PS51903">
    <property type="entry name" value="CLP_R"/>
    <property type="match status" value="1"/>
</dbReference>
<dbReference type="PRINTS" id="PR00300">
    <property type="entry name" value="CLPPROTEASEA"/>
</dbReference>
<dbReference type="SMART" id="SM01086">
    <property type="entry name" value="ClpB_D2-small"/>
    <property type="match status" value="1"/>
</dbReference>
<dbReference type="PROSITE" id="PS00871">
    <property type="entry name" value="CLPAB_2"/>
    <property type="match status" value="1"/>
</dbReference>
<comment type="subunit">
    <text evidence="11">Homohexamer. The oligomerization is ATP-dependent.</text>
</comment>
<dbReference type="InterPro" id="IPR018368">
    <property type="entry name" value="ClpA/B_CS1"/>
</dbReference>
<dbReference type="GO" id="GO:0005524">
    <property type="term" value="F:ATP binding"/>
    <property type="evidence" value="ECO:0007669"/>
    <property type="project" value="UniProtKB-UniRule"/>
</dbReference>
<evidence type="ECO:0000313" key="17">
    <source>
        <dbReference type="Proteomes" id="UP000591735"/>
    </source>
</evidence>
<name>A0A840UAY3_9GAMM</name>
<dbReference type="Pfam" id="PF07724">
    <property type="entry name" value="AAA_2"/>
    <property type="match status" value="1"/>
</dbReference>
<evidence type="ECO:0000313" key="16">
    <source>
        <dbReference type="EMBL" id="MBB5322152.1"/>
    </source>
</evidence>
<keyword evidence="16" id="KW-0378">Hydrolase</keyword>
<evidence type="ECO:0000256" key="11">
    <source>
        <dbReference type="ARBA" id="ARBA00026057"/>
    </source>
</evidence>
<evidence type="ECO:0000256" key="4">
    <source>
        <dbReference type="ARBA" id="ARBA00022490"/>
    </source>
</evidence>
<keyword evidence="8 14" id="KW-0346">Stress response</keyword>
<dbReference type="GO" id="GO:0042026">
    <property type="term" value="P:protein refolding"/>
    <property type="evidence" value="ECO:0007669"/>
    <property type="project" value="UniProtKB-UniRule"/>
</dbReference>
<comment type="similarity">
    <text evidence="2 13">Belongs to the ClpA/ClpB family.</text>
</comment>
<dbReference type="SUPFAM" id="SSF81923">
    <property type="entry name" value="Double Clp-N motif"/>
    <property type="match status" value="1"/>
</dbReference>
<proteinExistence type="inferred from homology"/>
<comment type="function">
    <text evidence="14">Part of a stress-induced multi-chaperone system, it is involved in the recovery of the cell from heat-induced damage, in cooperation with DnaK, DnaJ and GrpE.</text>
</comment>
<dbReference type="CDD" id="cd19499">
    <property type="entry name" value="RecA-like_ClpB_Hsp104-like"/>
    <property type="match status" value="1"/>
</dbReference>
<dbReference type="SUPFAM" id="SSF52540">
    <property type="entry name" value="P-loop containing nucleoside triphosphate hydrolases"/>
    <property type="match status" value="2"/>
</dbReference>
<evidence type="ECO:0000256" key="12">
    <source>
        <dbReference type="PROSITE-ProRule" id="PRU01251"/>
    </source>
</evidence>
<organism evidence="16 17">
    <name type="scientific">Marinobacter oulmenensis</name>
    <dbReference type="NCBI Taxonomy" id="643747"/>
    <lineage>
        <taxon>Bacteria</taxon>
        <taxon>Pseudomonadati</taxon>
        <taxon>Pseudomonadota</taxon>
        <taxon>Gammaproteobacteria</taxon>
        <taxon>Pseudomonadales</taxon>
        <taxon>Marinobacteraceae</taxon>
        <taxon>Marinobacter</taxon>
    </lineage>
</organism>
<dbReference type="FunFam" id="3.40.50.300:FF:000025">
    <property type="entry name" value="ATP-dependent Clp protease subunit"/>
    <property type="match status" value="1"/>
</dbReference>
<dbReference type="Gene3D" id="1.10.1780.10">
    <property type="entry name" value="Clp, N-terminal domain"/>
    <property type="match status" value="1"/>
</dbReference>
<reference evidence="16 17" key="1">
    <citation type="submission" date="2020-08" db="EMBL/GenBank/DDBJ databases">
        <title>Genomic Encyclopedia of Type Strains, Phase IV (KMG-IV): sequencing the most valuable type-strain genomes for metagenomic binning, comparative biology and taxonomic classification.</title>
        <authorList>
            <person name="Goeker M."/>
        </authorList>
    </citation>
    <scope>NUCLEOTIDE SEQUENCE [LARGE SCALE GENOMIC DNA]</scope>
    <source>
        <strain evidence="16 17">DSM 22359</strain>
    </source>
</reference>
<dbReference type="CDD" id="cd00009">
    <property type="entry name" value="AAA"/>
    <property type="match status" value="1"/>
</dbReference>
<dbReference type="FunFam" id="3.40.50.300:FF:000010">
    <property type="entry name" value="Chaperone clpB 1, putative"/>
    <property type="match status" value="1"/>
</dbReference>
<keyword evidence="5 12" id="KW-0677">Repeat</keyword>
<dbReference type="Gene3D" id="3.40.50.300">
    <property type="entry name" value="P-loop containing nucleotide triphosphate hydrolases"/>
    <property type="match status" value="3"/>
</dbReference>
<feature type="coiled-coil region" evidence="14">
    <location>
        <begin position="412"/>
        <end position="492"/>
    </location>
</feature>
<dbReference type="InterPro" id="IPR003593">
    <property type="entry name" value="AAA+_ATPase"/>
</dbReference>
<evidence type="ECO:0000256" key="8">
    <source>
        <dbReference type="ARBA" id="ARBA00023016"/>
    </source>
</evidence>
<dbReference type="InterPro" id="IPR036628">
    <property type="entry name" value="Clp_N_dom_sf"/>
</dbReference>
<dbReference type="InterPro" id="IPR001270">
    <property type="entry name" value="ClpA/B"/>
</dbReference>
<dbReference type="GO" id="GO:0034605">
    <property type="term" value="P:cellular response to heat"/>
    <property type="evidence" value="ECO:0007669"/>
    <property type="project" value="TreeGrafter"/>
</dbReference>
<dbReference type="PROSITE" id="PS00870">
    <property type="entry name" value="CLPAB_1"/>
    <property type="match status" value="1"/>
</dbReference>
<keyword evidence="9 14" id="KW-0175">Coiled coil</keyword>
<accession>A0A840UAY3</accession>
<evidence type="ECO:0000256" key="6">
    <source>
        <dbReference type="ARBA" id="ARBA00022741"/>
    </source>
</evidence>
<evidence type="ECO:0000256" key="9">
    <source>
        <dbReference type="ARBA" id="ARBA00023054"/>
    </source>
</evidence>
<dbReference type="Pfam" id="PF02861">
    <property type="entry name" value="Clp_N"/>
    <property type="match status" value="1"/>
</dbReference>
<gene>
    <name evidence="14" type="primary">clpB</name>
    <name evidence="16" type="ORF">HNR38_002647</name>
</gene>
<comment type="caution">
    <text evidence="16">The sequence shown here is derived from an EMBL/GenBank/DDBJ whole genome shotgun (WGS) entry which is preliminary data.</text>
</comment>
<dbReference type="FunFam" id="1.10.1780.10:FF:000003">
    <property type="entry name" value="ATP-dependent chaperone ClpB"/>
    <property type="match status" value="1"/>
</dbReference>
<evidence type="ECO:0000256" key="3">
    <source>
        <dbReference type="ARBA" id="ARBA00017574"/>
    </source>
</evidence>
<dbReference type="GO" id="GO:0008233">
    <property type="term" value="F:peptidase activity"/>
    <property type="evidence" value="ECO:0007669"/>
    <property type="project" value="UniProtKB-KW"/>
</dbReference>
<feature type="domain" description="Clp R" evidence="15">
    <location>
        <begin position="3"/>
        <end position="146"/>
    </location>
</feature>
<protein>
    <recommendedName>
        <fullName evidence="3 14">Chaperone protein ClpB</fullName>
    </recommendedName>
</protein>
<evidence type="ECO:0000256" key="1">
    <source>
        <dbReference type="ARBA" id="ARBA00004496"/>
    </source>
</evidence>
<dbReference type="InterPro" id="IPR027417">
    <property type="entry name" value="P-loop_NTPase"/>
</dbReference>
<dbReference type="InterPro" id="IPR004176">
    <property type="entry name" value="Clp_R_N"/>
</dbReference>
<dbReference type="Proteomes" id="UP000591735">
    <property type="component" value="Unassembled WGS sequence"/>
</dbReference>
<dbReference type="FunFam" id="1.10.8.60:FF:000017">
    <property type="entry name" value="ATP-dependent chaperone ClpB"/>
    <property type="match status" value="1"/>
</dbReference>
<dbReference type="GO" id="GO:0005829">
    <property type="term" value="C:cytosol"/>
    <property type="evidence" value="ECO:0007669"/>
    <property type="project" value="UniProtKB-ARBA"/>
</dbReference>
<dbReference type="PANTHER" id="PTHR11638">
    <property type="entry name" value="ATP-DEPENDENT CLP PROTEASE"/>
    <property type="match status" value="1"/>
</dbReference>
<comment type="subunit">
    <text evidence="14">Homohexamer; The oligomerization is ATP-dependent.</text>
</comment>
<dbReference type="NCBIfam" id="TIGR03346">
    <property type="entry name" value="chaperone_ClpB"/>
    <property type="match status" value="1"/>
</dbReference>
<keyword evidence="4 14" id="KW-0963">Cytoplasm</keyword>
<evidence type="ECO:0000256" key="14">
    <source>
        <dbReference type="RuleBase" id="RU362034"/>
    </source>
</evidence>
<dbReference type="Gene3D" id="1.10.8.60">
    <property type="match status" value="1"/>
</dbReference>
<keyword evidence="7 13" id="KW-0067">ATP-binding</keyword>
<comment type="subcellular location">
    <subcellularLocation>
        <location evidence="1 14">Cytoplasm</location>
    </subcellularLocation>
</comment>
<dbReference type="InterPro" id="IPR050130">
    <property type="entry name" value="ClpA_ClpB"/>
</dbReference>
<dbReference type="InterPro" id="IPR017730">
    <property type="entry name" value="Chaperonin_ClpB"/>
</dbReference>
<dbReference type="Pfam" id="PF10431">
    <property type="entry name" value="ClpB_D2-small"/>
    <property type="match status" value="1"/>
</dbReference>
<dbReference type="GO" id="GO:0006508">
    <property type="term" value="P:proteolysis"/>
    <property type="evidence" value="ECO:0007669"/>
    <property type="project" value="UniProtKB-KW"/>
</dbReference>
<keyword evidence="17" id="KW-1185">Reference proteome</keyword>
<dbReference type="Pfam" id="PF17871">
    <property type="entry name" value="AAA_lid_9"/>
    <property type="match status" value="1"/>
</dbReference>